<sequence length="33" mass="3547">MISTSTPDIDVFGEELGATPKTPGYHADTEPRI</sequence>
<gene>
    <name evidence="1" type="ORF">HY3_07865</name>
</gene>
<name>A0A062U387_9PROT</name>
<comment type="caution">
    <text evidence="1">The sequence shown here is derived from an EMBL/GenBank/DDBJ whole genome shotgun (WGS) entry which is preliminary data.</text>
</comment>
<keyword evidence="2" id="KW-1185">Reference proteome</keyword>
<organism evidence="1 2">
    <name type="scientific">Hyphomonas pacifica</name>
    <dbReference type="NCBI Taxonomy" id="1280941"/>
    <lineage>
        <taxon>Bacteria</taxon>
        <taxon>Pseudomonadati</taxon>
        <taxon>Pseudomonadota</taxon>
        <taxon>Alphaproteobacteria</taxon>
        <taxon>Hyphomonadales</taxon>
        <taxon>Hyphomonadaceae</taxon>
        <taxon>Hyphomonas</taxon>
    </lineage>
</organism>
<dbReference type="Proteomes" id="UP000249123">
    <property type="component" value="Unassembled WGS sequence"/>
</dbReference>
<reference evidence="1 2" key="1">
    <citation type="submission" date="2013-04" db="EMBL/GenBank/DDBJ databases">
        <title>Hyphomonas sp. T24B3 Genome Sequencing.</title>
        <authorList>
            <person name="Lai Q."/>
            <person name="Shao Z."/>
        </authorList>
    </citation>
    <scope>NUCLEOTIDE SEQUENCE [LARGE SCALE GENOMIC DNA]</scope>
    <source>
        <strain evidence="1 2">T24B3</strain>
    </source>
</reference>
<evidence type="ECO:0000313" key="2">
    <source>
        <dbReference type="Proteomes" id="UP000249123"/>
    </source>
</evidence>
<accession>A0A062U387</accession>
<dbReference type="AlphaFoldDB" id="A0A062U387"/>
<protein>
    <submittedName>
        <fullName evidence="1">Uncharacterized protein</fullName>
    </submittedName>
</protein>
<evidence type="ECO:0000313" key="1">
    <source>
        <dbReference type="EMBL" id="RAN35448.1"/>
    </source>
</evidence>
<dbReference type="STRING" id="1280941.HY2_12700"/>
<proteinExistence type="predicted"/>
<dbReference type="EMBL" id="AWFB01000004">
    <property type="protein sequence ID" value="RAN35448.1"/>
    <property type="molecule type" value="Genomic_DNA"/>
</dbReference>